<sequence>MSNNPLSENVKIKITESQNDTTQPPVQNNTNIKSLDHLSPLWVPPCIINRSDLLNLKYLAKGGYGEVRTALWNGKQVAAKFVERRDQRQLIDFKREFRALKLSNNCNELIKFHGLSEGDKDGEYIIVMQYAESGTLKDYLENNKNNLNIDHKISLCKDILKGLNFLHENDIIHRDLVTRLADFGLSKSVHSTGISGVRGMAPFVDPKLLYSPNYSHDTSTDIYSYGVLMWEISTCIQPFDGRQDHIILVLELFFGVREKPKEGMPLDYVKIYEKCWNPNPSLRPNAIEALNDLENLKKQPTVTKDDIQKFIPEYDLIKDIKEFIKTSYADSDNKVQPQFIKEIIHEQKLDK</sequence>
<dbReference type="GO" id="GO:0004674">
    <property type="term" value="F:protein serine/threonine kinase activity"/>
    <property type="evidence" value="ECO:0007669"/>
    <property type="project" value="TreeGrafter"/>
</dbReference>
<reference evidence="2" key="1">
    <citation type="submission" date="2021-06" db="EMBL/GenBank/DDBJ databases">
        <authorList>
            <person name="Kallberg Y."/>
            <person name="Tangrot J."/>
            <person name="Rosling A."/>
        </authorList>
    </citation>
    <scope>NUCLEOTIDE SEQUENCE</scope>
    <source>
        <strain evidence="2">IN212</strain>
    </source>
</reference>
<dbReference type="EMBL" id="CAJVPZ010000117">
    <property type="protein sequence ID" value="CAG8453832.1"/>
    <property type="molecule type" value="Genomic_DNA"/>
</dbReference>
<accession>A0A9N8VLG7</accession>
<protein>
    <submittedName>
        <fullName evidence="2">3708_t:CDS:1</fullName>
    </submittedName>
</protein>
<organism evidence="2 3">
    <name type="scientific">Racocetra fulgida</name>
    <dbReference type="NCBI Taxonomy" id="60492"/>
    <lineage>
        <taxon>Eukaryota</taxon>
        <taxon>Fungi</taxon>
        <taxon>Fungi incertae sedis</taxon>
        <taxon>Mucoromycota</taxon>
        <taxon>Glomeromycotina</taxon>
        <taxon>Glomeromycetes</taxon>
        <taxon>Diversisporales</taxon>
        <taxon>Gigasporaceae</taxon>
        <taxon>Racocetra</taxon>
    </lineage>
</organism>
<dbReference type="OrthoDB" id="10261027at2759"/>
<dbReference type="InterPro" id="IPR000719">
    <property type="entry name" value="Prot_kinase_dom"/>
</dbReference>
<comment type="caution">
    <text evidence="2">The sequence shown here is derived from an EMBL/GenBank/DDBJ whole genome shotgun (WGS) entry which is preliminary data.</text>
</comment>
<keyword evidence="3" id="KW-1185">Reference proteome</keyword>
<dbReference type="InterPro" id="IPR001245">
    <property type="entry name" value="Ser-Thr/Tyr_kinase_cat_dom"/>
</dbReference>
<feature type="domain" description="Protein kinase" evidence="1">
    <location>
        <begin position="53"/>
        <end position="302"/>
    </location>
</feature>
<dbReference type="AlphaFoldDB" id="A0A9N8VLG7"/>
<dbReference type="PROSITE" id="PS50011">
    <property type="entry name" value="PROTEIN_KINASE_DOM"/>
    <property type="match status" value="1"/>
</dbReference>
<name>A0A9N8VLG7_9GLOM</name>
<gene>
    <name evidence="2" type="ORF">RFULGI_LOCUS366</name>
</gene>
<evidence type="ECO:0000313" key="3">
    <source>
        <dbReference type="Proteomes" id="UP000789396"/>
    </source>
</evidence>
<dbReference type="SUPFAM" id="SSF56112">
    <property type="entry name" value="Protein kinase-like (PK-like)"/>
    <property type="match status" value="1"/>
</dbReference>
<evidence type="ECO:0000259" key="1">
    <source>
        <dbReference type="PROSITE" id="PS50011"/>
    </source>
</evidence>
<dbReference type="InterPro" id="IPR011009">
    <property type="entry name" value="Kinase-like_dom_sf"/>
</dbReference>
<dbReference type="Pfam" id="PF07714">
    <property type="entry name" value="PK_Tyr_Ser-Thr"/>
    <property type="match status" value="1"/>
</dbReference>
<dbReference type="InterPro" id="IPR051681">
    <property type="entry name" value="Ser/Thr_Kinases-Pseudokinases"/>
</dbReference>
<feature type="non-terminal residue" evidence="2">
    <location>
        <position position="1"/>
    </location>
</feature>
<dbReference type="PANTHER" id="PTHR44329">
    <property type="entry name" value="SERINE/THREONINE-PROTEIN KINASE TNNI3K-RELATED"/>
    <property type="match status" value="1"/>
</dbReference>
<dbReference type="Proteomes" id="UP000789396">
    <property type="component" value="Unassembled WGS sequence"/>
</dbReference>
<dbReference type="Gene3D" id="1.10.510.10">
    <property type="entry name" value="Transferase(Phosphotransferase) domain 1"/>
    <property type="match status" value="1"/>
</dbReference>
<proteinExistence type="predicted"/>
<dbReference type="GO" id="GO:0005524">
    <property type="term" value="F:ATP binding"/>
    <property type="evidence" value="ECO:0007669"/>
    <property type="project" value="InterPro"/>
</dbReference>
<evidence type="ECO:0000313" key="2">
    <source>
        <dbReference type="EMBL" id="CAG8453832.1"/>
    </source>
</evidence>